<dbReference type="AlphaFoldDB" id="A0A8X6MGZ5"/>
<sequence>MRGYYMLNGMSPQVVNKTSGTCPNPDFEVEDLNGPHRLNQAELSDLIRDLDLPKQKAELLASRLWQ</sequence>
<dbReference type="Proteomes" id="UP000886998">
    <property type="component" value="Unassembled WGS sequence"/>
</dbReference>
<evidence type="ECO:0000313" key="1">
    <source>
        <dbReference type="EMBL" id="GFS52431.1"/>
    </source>
</evidence>
<comment type="caution">
    <text evidence="1">The sequence shown here is derived from an EMBL/GenBank/DDBJ whole genome shotgun (WGS) entry which is preliminary data.</text>
</comment>
<name>A0A8X6MGZ5_9ARAC</name>
<evidence type="ECO:0000313" key="2">
    <source>
        <dbReference type="Proteomes" id="UP000886998"/>
    </source>
</evidence>
<proteinExistence type="predicted"/>
<dbReference type="EMBL" id="BMAV01026681">
    <property type="protein sequence ID" value="GFS52431.1"/>
    <property type="molecule type" value="Genomic_DNA"/>
</dbReference>
<accession>A0A8X6MGZ5</accession>
<dbReference type="OrthoDB" id="7490920at2759"/>
<protein>
    <submittedName>
        <fullName evidence="1">Uncharacterized protein</fullName>
    </submittedName>
</protein>
<organism evidence="1 2">
    <name type="scientific">Trichonephila inaurata madagascariensis</name>
    <dbReference type="NCBI Taxonomy" id="2747483"/>
    <lineage>
        <taxon>Eukaryota</taxon>
        <taxon>Metazoa</taxon>
        <taxon>Ecdysozoa</taxon>
        <taxon>Arthropoda</taxon>
        <taxon>Chelicerata</taxon>
        <taxon>Arachnida</taxon>
        <taxon>Araneae</taxon>
        <taxon>Araneomorphae</taxon>
        <taxon>Entelegynae</taxon>
        <taxon>Araneoidea</taxon>
        <taxon>Nephilidae</taxon>
        <taxon>Trichonephila</taxon>
        <taxon>Trichonephila inaurata</taxon>
    </lineage>
</organism>
<keyword evidence="2" id="KW-1185">Reference proteome</keyword>
<gene>
    <name evidence="1" type="ORF">TNIN_188631</name>
</gene>
<reference evidence="1" key="1">
    <citation type="submission" date="2020-08" db="EMBL/GenBank/DDBJ databases">
        <title>Multicomponent nature underlies the extraordinary mechanical properties of spider dragline silk.</title>
        <authorList>
            <person name="Kono N."/>
            <person name="Nakamura H."/>
            <person name="Mori M."/>
            <person name="Yoshida Y."/>
            <person name="Ohtoshi R."/>
            <person name="Malay A.D."/>
            <person name="Moran D.A.P."/>
            <person name="Tomita M."/>
            <person name="Numata K."/>
            <person name="Arakawa K."/>
        </authorList>
    </citation>
    <scope>NUCLEOTIDE SEQUENCE</scope>
</reference>